<evidence type="ECO:0000256" key="1">
    <source>
        <dbReference type="ARBA" id="ARBA00006974"/>
    </source>
</evidence>
<sequence>MAKLSRSSGSKKRGIVNLKIVVEKLQKSLSLGRRSPPSWSTYYHREDDYCEDANERENNGDAVPDDVKEGHFAVVALEGDQPKRFVIPLSYLAHPTFLRLLEMAAEEYGFEHEGALAIPCEPSELERILSS</sequence>
<keyword evidence="5" id="KW-1185">Reference proteome</keyword>
<organism evidence="4 5">
    <name type="scientific">Eucalyptus globulus</name>
    <name type="common">Tasmanian blue gum</name>
    <dbReference type="NCBI Taxonomy" id="34317"/>
    <lineage>
        <taxon>Eukaryota</taxon>
        <taxon>Viridiplantae</taxon>
        <taxon>Streptophyta</taxon>
        <taxon>Embryophyta</taxon>
        <taxon>Tracheophyta</taxon>
        <taxon>Spermatophyta</taxon>
        <taxon>Magnoliopsida</taxon>
        <taxon>eudicotyledons</taxon>
        <taxon>Gunneridae</taxon>
        <taxon>Pentapetalae</taxon>
        <taxon>rosids</taxon>
        <taxon>malvids</taxon>
        <taxon>Myrtales</taxon>
        <taxon>Myrtaceae</taxon>
        <taxon>Myrtoideae</taxon>
        <taxon>Eucalypteae</taxon>
        <taxon>Eucalyptus</taxon>
    </lineage>
</organism>
<proteinExistence type="inferred from homology"/>
<dbReference type="EMBL" id="JBJKBG010000002">
    <property type="protein sequence ID" value="KAL3750981.1"/>
    <property type="molecule type" value="Genomic_DNA"/>
</dbReference>
<dbReference type="Proteomes" id="UP001634007">
    <property type="component" value="Unassembled WGS sequence"/>
</dbReference>
<dbReference type="AlphaFoldDB" id="A0ABD3LMC8"/>
<comment type="caution">
    <text evidence="4">The sequence shown here is derived from an EMBL/GenBank/DDBJ whole genome shotgun (WGS) entry which is preliminary data.</text>
</comment>
<protein>
    <submittedName>
        <fullName evidence="4">Uncharacterized protein</fullName>
    </submittedName>
</protein>
<reference evidence="4 5" key="1">
    <citation type="submission" date="2024-11" db="EMBL/GenBank/DDBJ databases">
        <title>Chromosome-level genome assembly of Eucalyptus globulus Labill. provides insights into its genome evolution.</title>
        <authorList>
            <person name="Li X."/>
        </authorList>
    </citation>
    <scope>NUCLEOTIDE SEQUENCE [LARGE SCALE GENOMIC DNA]</scope>
    <source>
        <strain evidence="4">CL2024</strain>
        <tissue evidence="4">Fresh tender leaves</tissue>
    </source>
</reference>
<name>A0ABD3LMC8_EUCGL</name>
<evidence type="ECO:0000313" key="5">
    <source>
        <dbReference type="Proteomes" id="UP001634007"/>
    </source>
</evidence>
<dbReference type="PANTHER" id="PTHR31374:SF16">
    <property type="entry name" value="AUXIN-RESPONSIVE FAMILY PROTEIN"/>
    <property type="match status" value="1"/>
</dbReference>
<dbReference type="InterPro" id="IPR003676">
    <property type="entry name" value="SAUR_fam"/>
</dbReference>
<accession>A0ABD3LMC8</accession>
<comment type="similarity">
    <text evidence="1">Belongs to the ARG7 family.</text>
</comment>
<keyword evidence="3" id="KW-0341">Growth regulation</keyword>
<keyword evidence="2" id="KW-0217">Developmental protein</keyword>
<gene>
    <name evidence="4" type="ORF">ACJRO7_011892</name>
</gene>
<dbReference type="Pfam" id="PF02519">
    <property type="entry name" value="Auxin_inducible"/>
    <property type="match status" value="1"/>
</dbReference>
<evidence type="ECO:0000256" key="2">
    <source>
        <dbReference type="ARBA" id="ARBA00022473"/>
    </source>
</evidence>
<dbReference type="PANTHER" id="PTHR31374">
    <property type="entry name" value="AUXIN-INDUCED PROTEIN-LIKE-RELATED"/>
    <property type="match status" value="1"/>
</dbReference>
<evidence type="ECO:0000256" key="3">
    <source>
        <dbReference type="ARBA" id="ARBA00022604"/>
    </source>
</evidence>
<evidence type="ECO:0000313" key="4">
    <source>
        <dbReference type="EMBL" id="KAL3750981.1"/>
    </source>
</evidence>